<evidence type="ECO:0000256" key="5">
    <source>
        <dbReference type="RuleBase" id="RU364010"/>
    </source>
</evidence>
<keyword evidence="3 5" id="KW-0375">Hydrogen ion transport</keyword>
<reference evidence="6 7" key="1">
    <citation type="journal article" date="2010" name="Nat. Commun.">
        <title>The complete sequence of the smallest known nuclear genome from the microsporidian Encephalitozoon intestinalis.</title>
        <authorList>
            <person name="Corradi N."/>
            <person name="Pombert J.-F."/>
            <person name="Farinelli L."/>
            <person name="Didier E.S."/>
            <person name="Keeling P.J."/>
        </authorList>
    </citation>
    <scope>NUCLEOTIDE SEQUENCE [LARGE SCALE GENOMIC DNA]</scope>
    <source>
        <strain evidence="6 7">ATCC 50506</strain>
    </source>
</reference>
<dbReference type="PANTHER" id="PTHR10137:SF0">
    <property type="entry name" value="V-TYPE PROTON ATPASE SUBUNIT C"/>
    <property type="match status" value="1"/>
</dbReference>
<protein>
    <recommendedName>
        <fullName evidence="5">V-type proton ATPase subunit C</fullName>
    </recommendedName>
</protein>
<dbReference type="KEGG" id="ein:Eint_030410"/>
<dbReference type="Gene3D" id="1.20.1460.10">
    <property type="entry name" value="subunit c (vma5p) of the yeast v-atpase, domain 2"/>
    <property type="match status" value="1"/>
</dbReference>
<dbReference type="Gene3D" id="3.30.70.1180">
    <property type="entry name" value="Vacuolar atp synthase subunit c, domain 1"/>
    <property type="match status" value="1"/>
</dbReference>
<dbReference type="Proteomes" id="UP000002313">
    <property type="component" value="Chromosome III"/>
</dbReference>
<organism evidence="6 7">
    <name type="scientific">Encephalitozoon intestinalis (strain ATCC 50506)</name>
    <name type="common">Microsporidian parasite</name>
    <name type="synonym">Septata intestinalis</name>
    <dbReference type="NCBI Taxonomy" id="876142"/>
    <lineage>
        <taxon>Eukaryota</taxon>
        <taxon>Fungi</taxon>
        <taxon>Fungi incertae sedis</taxon>
        <taxon>Microsporidia</taxon>
        <taxon>Unikaryonidae</taxon>
        <taxon>Encephalitozoon</taxon>
    </lineage>
</organism>
<dbReference type="EMBL" id="CP001944">
    <property type="protein sequence ID" value="ADM11185.1"/>
    <property type="molecule type" value="Genomic_DNA"/>
</dbReference>
<proteinExistence type="inferred from homology"/>
<dbReference type="OrthoDB" id="6605928at2759"/>
<dbReference type="CDD" id="cd14785">
    <property type="entry name" value="V-ATPase_C"/>
    <property type="match status" value="1"/>
</dbReference>
<sequence>MFVLVGLPVEEDVPQPTEDLIQEDYGVNCSRISLPSFTGVSLEGIVNQVERLNLLEKSCEGLFKTFMGYSRTCRIAKEVECDSIENAGNFLRWDNQNFPTNSIDKAILLLDGEYGRVYKAYEEKVEEFGDARKECEKLQKLTRGSLCDINLNIIVGKAEKYEFLKVLYVVVQKSKSSEFNRVVEDSPHISGDAVEKINSDEDHNLFKIYILHQGEEEVRNMMHSEGFLIKDLDDNMISSEEMITKRRKAEERFSAVERLLTTFLQINLKEVLKILVHVKLLKLFVESVYRYGLPTEYMFFVTSGEKSNILSQWITIAKNWPSDRIVYEEDGDNNEEGEIFFAFSEIEMHREEEE</sequence>
<dbReference type="Gene3D" id="3.30.70.100">
    <property type="match status" value="1"/>
</dbReference>
<evidence type="ECO:0000313" key="7">
    <source>
        <dbReference type="Proteomes" id="UP000002313"/>
    </source>
</evidence>
<comment type="similarity">
    <text evidence="1 5">Belongs to the V-ATPase C subunit family.</text>
</comment>
<comment type="function">
    <text evidence="5">Subunit of the V1 complex of vacuolar(H+)-ATPase (V-ATPase), a multisubunit enzyme composed of a peripheral complex (V1) that hydrolyzes ATP and a membrane integral complex (V0) that translocates protons. V-ATPase is responsible for acidifying and maintaining the pH of intracellular compartments and in some cell types, is targeted to the plasma membrane, where it is responsible for acidifying the extracellular environment. Subunit C is necessary for the assembly of the catalytic sector of the enzyme and is likely to have a specific function in its catalytic activity.</text>
</comment>
<evidence type="ECO:0000256" key="3">
    <source>
        <dbReference type="ARBA" id="ARBA00022781"/>
    </source>
</evidence>
<evidence type="ECO:0000313" key="6">
    <source>
        <dbReference type="EMBL" id="ADM11185.1"/>
    </source>
</evidence>
<dbReference type="Pfam" id="PF03223">
    <property type="entry name" value="V-ATPase_C"/>
    <property type="match status" value="1"/>
</dbReference>
<dbReference type="InterPro" id="IPR036132">
    <property type="entry name" value="Vac_ATP_synth_c_sf"/>
</dbReference>
<keyword evidence="2 5" id="KW-0813">Transport</keyword>
<evidence type="ECO:0000256" key="1">
    <source>
        <dbReference type="ARBA" id="ARBA00006138"/>
    </source>
</evidence>
<comment type="subunit">
    <text evidence="5">V-ATPase is a heteromultimeric enzyme composed of a peripheral catalytic V1 complex (components A to H) attached to an integral membrane V0 proton pore complex.</text>
</comment>
<dbReference type="GeneID" id="9698874"/>
<dbReference type="GO" id="GO:0046961">
    <property type="term" value="F:proton-transporting ATPase activity, rotational mechanism"/>
    <property type="evidence" value="ECO:0007669"/>
    <property type="project" value="InterPro"/>
</dbReference>
<gene>
    <name evidence="6" type="ORF">Eint_030410</name>
</gene>
<dbReference type="PANTHER" id="PTHR10137">
    <property type="entry name" value="V-TYPE PROTON ATPASE SUBUNIT C"/>
    <property type="match status" value="1"/>
</dbReference>
<dbReference type="GO" id="GO:0000221">
    <property type="term" value="C:vacuolar proton-transporting V-type ATPase, V1 domain"/>
    <property type="evidence" value="ECO:0007669"/>
    <property type="project" value="TreeGrafter"/>
</dbReference>
<name>E0S650_ENCIT</name>
<dbReference type="AlphaFoldDB" id="E0S650"/>
<keyword evidence="4 5" id="KW-0406">Ion transport</keyword>
<evidence type="ECO:0000256" key="4">
    <source>
        <dbReference type="ARBA" id="ARBA00023065"/>
    </source>
</evidence>
<dbReference type="HOGENOM" id="CLU_785333_0_0_1"/>
<dbReference type="RefSeq" id="XP_003072545.1">
    <property type="nucleotide sequence ID" value="XM_003072499.1"/>
</dbReference>
<keyword evidence="7" id="KW-1185">Reference proteome</keyword>
<accession>E0S650</accession>
<reference evidence="6 7" key="2">
    <citation type="journal article" date="2012" name="Proc. Natl. Acad. Sci. U.S.A.">
        <title>Gain and loss of multiple functionally related, horizontally transferred genes in the reduced genomes of two microsporidian parasites.</title>
        <authorList>
            <person name="Pombert J.-F."/>
            <person name="Selman M."/>
            <person name="Burki F."/>
            <person name="Bardell F.T."/>
            <person name="Farinelli L."/>
            <person name="Solter L.F."/>
            <person name="Whitman D.W."/>
            <person name="Weiss L.M."/>
            <person name="Corradi N."/>
            <person name="Keeling P.J."/>
        </authorList>
    </citation>
    <scope>NUCLEOTIDE SEQUENCE [LARGE SCALE GENOMIC DNA]</scope>
    <source>
        <strain evidence="6 7">ATCC 50506</strain>
    </source>
</reference>
<dbReference type="InterPro" id="IPR004907">
    <property type="entry name" value="ATPase_V1-cplx_csu"/>
</dbReference>
<evidence type="ECO:0000256" key="2">
    <source>
        <dbReference type="ARBA" id="ARBA00022448"/>
    </source>
</evidence>
<dbReference type="SUPFAM" id="SSF118203">
    <property type="entry name" value="Vacuolar ATP synthase subunit C"/>
    <property type="match status" value="1"/>
</dbReference>
<dbReference type="VEuPathDB" id="MicrosporidiaDB:Eint_030410"/>